<proteinExistence type="predicted"/>
<protein>
    <submittedName>
        <fullName evidence="1">Uncharacterized protein</fullName>
    </submittedName>
</protein>
<dbReference type="InParanoid" id="A0A158NBC4"/>
<keyword evidence="2" id="KW-1185">Reference proteome</keyword>
<dbReference type="OrthoDB" id="413313at2759"/>
<dbReference type="eggNOG" id="ENOG502QQ0X">
    <property type="taxonomic scope" value="Eukaryota"/>
</dbReference>
<dbReference type="Pfam" id="PF02995">
    <property type="entry name" value="DUF229"/>
    <property type="match status" value="1"/>
</dbReference>
<dbReference type="EMBL" id="ADTU01010857">
    <property type="status" value="NOT_ANNOTATED_CDS"/>
    <property type="molecule type" value="Genomic_DNA"/>
</dbReference>
<dbReference type="EMBL" id="ADTU01010856">
    <property type="status" value="NOT_ANNOTATED_CDS"/>
    <property type="molecule type" value="Genomic_DNA"/>
</dbReference>
<dbReference type="STRING" id="12957.A0A158NBC4"/>
<dbReference type="PANTHER" id="PTHR10974:SF73">
    <property type="entry name" value="FI21235P1"/>
    <property type="match status" value="1"/>
</dbReference>
<dbReference type="PANTHER" id="PTHR10974">
    <property type="entry name" value="FI08016P-RELATED"/>
    <property type="match status" value="1"/>
</dbReference>
<dbReference type="GO" id="GO:0005615">
    <property type="term" value="C:extracellular space"/>
    <property type="evidence" value="ECO:0007669"/>
    <property type="project" value="TreeGrafter"/>
</dbReference>
<dbReference type="EnsemblMetazoa" id="XM_012199442.1">
    <property type="protein sequence ID" value="XP_012054832.1"/>
    <property type="gene ID" value="LOC105617904"/>
</dbReference>
<evidence type="ECO:0000313" key="2">
    <source>
        <dbReference type="Proteomes" id="UP000005205"/>
    </source>
</evidence>
<dbReference type="KEGG" id="acep:105617904"/>
<dbReference type="Proteomes" id="UP000005205">
    <property type="component" value="Unassembled WGS sequence"/>
</dbReference>
<gene>
    <name evidence="1" type="primary">105617904</name>
</gene>
<name>A0A158NBC4_ATTCE</name>
<reference evidence="1" key="2">
    <citation type="submission" date="2016-04" db="UniProtKB">
        <authorList>
            <consortium name="EnsemblMetazoa"/>
        </authorList>
    </citation>
    <scope>IDENTIFICATION</scope>
</reference>
<organism evidence="1 2">
    <name type="scientific">Atta cephalotes</name>
    <name type="common">Leafcutter ant</name>
    <dbReference type="NCBI Taxonomy" id="12957"/>
    <lineage>
        <taxon>Eukaryota</taxon>
        <taxon>Metazoa</taxon>
        <taxon>Ecdysozoa</taxon>
        <taxon>Arthropoda</taxon>
        <taxon>Hexapoda</taxon>
        <taxon>Insecta</taxon>
        <taxon>Pterygota</taxon>
        <taxon>Neoptera</taxon>
        <taxon>Endopterygota</taxon>
        <taxon>Hymenoptera</taxon>
        <taxon>Apocrita</taxon>
        <taxon>Aculeata</taxon>
        <taxon>Formicoidea</taxon>
        <taxon>Formicidae</taxon>
        <taxon>Myrmicinae</taxon>
        <taxon>Atta</taxon>
    </lineage>
</organism>
<dbReference type="AlphaFoldDB" id="A0A158NBC4"/>
<evidence type="ECO:0000313" key="1">
    <source>
        <dbReference type="EnsemblMetazoa" id="XP_012054832.1"/>
    </source>
</evidence>
<dbReference type="InterPro" id="IPR004245">
    <property type="entry name" value="DUF229"/>
</dbReference>
<accession>A0A158NBC4</accession>
<sequence length="286" mass="32874">MRVTACHFRRCIIAGLFIALLFCVVQVIRIELGFNEPDMSNLNKLFADIRNTLQGKQEERLPFFSFIFPPWFKQVHPQAYANFVYNTQYLTSPFDVHKTLENILNFGTPKDGDRRQRAISLFDKIPVDRTCADAFIEPHWCACLGWKELSIDDTNVVAAANYFVQFLNGYIEDHHNICAILHLDEILWAARLIPTKGLLKFRKSGDQDGFIGDFSAKTKVITEIYQLKVKTVPGDALFEVSIVQDLAKNTFHTKISDVSRINMYGSQARCVENSLFHLRKYCYCKG</sequence>
<reference evidence="2" key="1">
    <citation type="journal article" date="2011" name="PLoS Genet.">
        <title>The genome sequence of the leaf-cutter ant Atta cephalotes reveals insights into its obligate symbiotic lifestyle.</title>
        <authorList>
            <person name="Suen G."/>
            <person name="Teiling C."/>
            <person name="Li L."/>
            <person name="Holt C."/>
            <person name="Abouheif E."/>
            <person name="Bornberg-Bauer E."/>
            <person name="Bouffard P."/>
            <person name="Caldera E.J."/>
            <person name="Cash E."/>
            <person name="Cavanaugh A."/>
            <person name="Denas O."/>
            <person name="Elhaik E."/>
            <person name="Fave M.J."/>
            <person name="Gadau J."/>
            <person name="Gibson J.D."/>
            <person name="Graur D."/>
            <person name="Grubbs K.J."/>
            <person name="Hagen D.E."/>
            <person name="Harkins T.T."/>
            <person name="Helmkampf M."/>
            <person name="Hu H."/>
            <person name="Johnson B.R."/>
            <person name="Kim J."/>
            <person name="Marsh S.E."/>
            <person name="Moeller J.A."/>
            <person name="Munoz-Torres M.C."/>
            <person name="Murphy M.C."/>
            <person name="Naughton M.C."/>
            <person name="Nigam S."/>
            <person name="Overson R."/>
            <person name="Rajakumar R."/>
            <person name="Reese J.T."/>
            <person name="Scott J.J."/>
            <person name="Smith C.R."/>
            <person name="Tao S."/>
            <person name="Tsutsui N.D."/>
            <person name="Viljakainen L."/>
            <person name="Wissler L."/>
            <person name="Yandell M.D."/>
            <person name="Zimmer F."/>
            <person name="Taylor J."/>
            <person name="Slater S.C."/>
            <person name="Clifton S.W."/>
            <person name="Warren W.C."/>
            <person name="Elsik C.G."/>
            <person name="Smith C.D."/>
            <person name="Weinstock G.M."/>
            <person name="Gerardo N.M."/>
            <person name="Currie C.R."/>
        </authorList>
    </citation>
    <scope>NUCLEOTIDE SEQUENCE [LARGE SCALE GENOMIC DNA]</scope>
</reference>